<dbReference type="KEGG" id="ndo:DDD_3397"/>
<dbReference type="Proteomes" id="UP000011173">
    <property type="component" value="Chromosome"/>
</dbReference>
<name>L7WEG5_NONDD</name>
<accession>L7WEG5</accession>
<reference evidence="2 3" key="1">
    <citation type="journal article" date="2013" name="Genome Biol. Evol.">
        <title>Genomic makeup of the marine flavobacterium Nonlabens (Donghaeana) dokdonensis DSW-6 and identification of a novel class of rhodopsins.</title>
        <authorList>
            <person name="Kwon S.K."/>
            <person name="Kim B.K."/>
            <person name="Song J.Y."/>
            <person name="Kwak M.J."/>
            <person name="Lee C.H."/>
            <person name="Yoon J.H."/>
            <person name="Oh T.K."/>
            <person name="Kim J.F."/>
        </authorList>
    </citation>
    <scope>NUCLEOTIDE SEQUENCE [LARGE SCALE GENOMIC DNA]</scope>
    <source>
        <strain evidence="3">DSM 17205 / KCTC 12402 / DSW-6</strain>
    </source>
</reference>
<dbReference type="eggNOG" id="ENOG5032YQY">
    <property type="taxonomic scope" value="Bacteria"/>
</dbReference>
<keyword evidence="1" id="KW-0472">Membrane</keyword>
<dbReference type="HOGENOM" id="CLU_202538_0_0_10"/>
<proteinExistence type="predicted"/>
<organism evidence="2 3">
    <name type="scientific">Nonlabens dokdonensis (strain DSM 17205 / KCTC 12402 / DSW-6)</name>
    <name type="common">Donghaeana dokdonensis</name>
    <dbReference type="NCBI Taxonomy" id="592029"/>
    <lineage>
        <taxon>Bacteria</taxon>
        <taxon>Pseudomonadati</taxon>
        <taxon>Bacteroidota</taxon>
        <taxon>Flavobacteriia</taxon>
        <taxon>Flavobacteriales</taxon>
        <taxon>Flavobacteriaceae</taxon>
        <taxon>Nonlabens</taxon>
    </lineage>
</organism>
<dbReference type="EMBL" id="CP001397">
    <property type="protein sequence ID" value="AGC78524.1"/>
    <property type="molecule type" value="Genomic_DNA"/>
</dbReference>
<evidence type="ECO:0000256" key="1">
    <source>
        <dbReference type="SAM" id="Phobius"/>
    </source>
</evidence>
<keyword evidence="1" id="KW-0812">Transmembrane</keyword>
<evidence type="ECO:0000313" key="3">
    <source>
        <dbReference type="Proteomes" id="UP000011173"/>
    </source>
</evidence>
<protein>
    <submittedName>
        <fullName evidence="2">Fumarate hydratase</fullName>
    </submittedName>
</protein>
<sequence length="57" mass="6763">MFEFDQYLGFLAFLGILTIGFWLMLFLTLFAIPYWITGSALEKRKLKKEAKLKEQEN</sequence>
<dbReference type="PATRIC" id="fig|592029.3.peg.3370"/>
<evidence type="ECO:0000313" key="2">
    <source>
        <dbReference type="EMBL" id="AGC78524.1"/>
    </source>
</evidence>
<dbReference type="AlphaFoldDB" id="L7WEG5"/>
<keyword evidence="1" id="KW-1133">Transmembrane helix</keyword>
<gene>
    <name evidence="2" type="ordered locus">DDD_3397</name>
</gene>
<dbReference type="STRING" id="592029.DDD_3397"/>
<feature type="transmembrane region" description="Helical" evidence="1">
    <location>
        <begin position="12"/>
        <end position="36"/>
    </location>
</feature>